<gene>
    <name evidence="2" type="ORF">DPMN_049738</name>
</gene>
<reference evidence="2" key="1">
    <citation type="journal article" date="2019" name="bioRxiv">
        <title>The Genome of the Zebra Mussel, Dreissena polymorpha: A Resource for Invasive Species Research.</title>
        <authorList>
            <person name="McCartney M.A."/>
            <person name="Auch B."/>
            <person name="Kono T."/>
            <person name="Mallez S."/>
            <person name="Zhang Y."/>
            <person name="Obille A."/>
            <person name="Becker A."/>
            <person name="Abrahante J.E."/>
            <person name="Garbe J."/>
            <person name="Badalamenti J.P."/>
            <person name="Herman A."/>
            <person name="Mangelson H."/>
            <person name="Liachko I."/>
            <person name="Sullivan S."/>
            <person name="Sone E.D."/>
            <person name="Koren S."/>
            <person name="Silverstein K.A.T."/>
            <person name="Beckman K.B."/>
            <person name="Gohl D.M."/>
        </authorList>
    </citation>
    <scope>NUCLEOTIDE SEQUENCE</scope>
    <source>
        <strain evidence="2">Duluth1</strain>
        <tissue evidence="2">Whole animal</tissue>
    </source>
</reference>
<feature type="compositionally biased region" description="Low complexity" evidence="1">
    <location>
        <begin position="46"/>
        <end position="61"/>
    </location>
</feature>
<dbReference type="AlphaFoldDB" id="A0A9D4HMG0"/>
<evidence type="ECO:0000313" key="3">
    <source>
        <dbReference type="Proteomes" id="UP000828390"/>
    </source>
</evidence>
<dbReference type="Proteomes" id="UP000828390">
    <property type="component" value="Unassembled WGS sequence"/>
</dbReference>
<name>A0A9D4HMG0_DREPO</name>
<evidence type="ECO:0000256" key="1">
    <source>
        <dbReference type="SAM" id="MobiDB-lite"/>
    </source>
</evidence>
<organism evidence="2 3">
    <name type="scientific">Dreissena polymorpha</name>
    <name type="common">Zebra mussel</name>
    <name type="synonym">Mytilus polymorpha</name>
    <dbReference type="NCBI Taxonomy" id="45954"/>
    <lineage>
        <taxon>Eukaryota</taxon>
        <taxon>Metazoa</taxon>
        <taxon>Spiralia</taxon>
        <taxon>Lophotrochozoa</taxon>
        <taxon>Mollusca</taxon>
        <taxon>Bivalvia</taxon>
        <taxon>Autobranchia</taxon>
        <taxon>Heteroconchia</taxon>
        <taxon>Euheterodonta</taxon>
        <taxon>Imparidentia</taxon>
        <taxon>Neoheterodontei</taxon>
        <taxon>Myida</taxon>
        <taxon>Dreissenoidea</taxon>
        <taxon>Dreissenidae</taxon>
        <taxon>Dreissena</taxon>
    </lineage>
</organism>
<reference evidence="2" key="2">
    <citation type="submission" date="2020-11" db="EMBL/GenBank/DDBJ databases">
        <authorList>
            <person name="McCartney M.A."/>
            <person name="Auch B."/>
            <person name="Kono T."/>
            <person name="Mallez S."/>
            <person name="Becker A."/>
            <person name="Gohl D.M."/>
            <person name="Silverstein K.A.T."/>
            <person name="Koren S."/>
            <person name="Bechman K.B."/>
            <person name="Herman A."/>
            <person name="Abrahante J.E."/>
            <person name="Garbe J."/>
        </authorList>
    </citation>
    <scope>NUCLEOTIDE SEQUENCE</scope>
    <source>
        <strain evidence="2">Duluth1</strain>
        <tissue evidence="2">Whole animal</tissue>
    </source>
</reference>
<feature type="region of interest" description="Disordered" evidence="1">
    <location>
        <begin position="42"/>
        <end position="61"/>
    </location>
</feature>
<proteinExistence type="predicted"/>
<sequence length="61" mass="6224">MNGETLKQVVSFKLLEATLSKDGTSTAEVRIRIAMTISSMSGCKHAAPSASPPGTGSTSPS</sequence>
<dbReference type="EMBL" id="JAIWYP010000012">
    <property type="protein sequence ID" value="KAH3723940.1"/>
    <property type="molecule type" value="Genomic_DNA"/>
</dbReference>
<keyword evidence="3" id="KW-1185">Reference proteome</keyword>
<accession>A0A9D4HMG0</accession>
<protein>
    <submittedName>
        <fullName evidence="2">Uncharacterized protein</fullName>
    </submittedName>
</protein>
<comment type="caution">
    <text evidence="2">The sequence shown here is derived from an EMBL/GenBank/DDBJ whole genome shotgun (WGS) entry which is preliminary data.</text>
</comment>
<evidence type="ECO:0000313" key="2">
    <source>
        <dbReference type="EMBL" id="KAH3723940.1"/>
    </source>
</evidence>